<proteinExistence type="predicted"/>
<evidence type="ECO:0000313" key="2">
    <source>
        <dbReference type="EMBL" id="SEQ94724.1"/>
    </source>
</evidence>
<organism evidence="2 3">
    <name type="scientific">Actinokineospora terrae</name>
    <dbReference type="NCBI Taxonomy" id="155974"/>
    <lineage>
        <taxon>Bacteria</taxon>
        <taxon>Bacillati</taxon>
        <taxon>Actinomycetota</taxon>
        <taxon>Actinomycetes</taxon>
        <taxon>Pseudonocardiales</taxon>
        <taxon>Pseudonocardiaceae</taxon>
        <taxon>Actinokineospora</taxon>
    </lineage>
</organism>
<feature type="compositionally biased region" description="Basic and acidic residues" evidence="1">
    <location>
        <begin position="21"/>
        <end position="42"/>
    </location>
</feature>
<accession>A0A1H9K6H1</accession>
<evidence type="ECO:0000256" key="1">
    <source>
        <dbReference type="SAM" id="MobiDB-lite"/>
    </source>
</evidence>
<sequence>MTRNIDGPGVGGVYPGYPRGVSDEKNAKTGKADTPDAERLLDRSTAPLDDYATSETHGPVQVDTAEANADEADDESAAPGPDAQEPPD</sequence>
<dbReference type="AlphaFoldDB" id="A0A1H9K6H1"/>
<keyword evidence="3" id="KW-1185">Reference proteome</keyword>
<dbReference type="Proteomes" id="UP000199051">
    <property type="component" value="Unassembled WGS sequence"/>
</dbReference>
<reference evidence="3" key="1">
    <citation type="submission" date="2016-10" db="EMBL/GenBank/DDBJ databases">
        <authorList>
            <person name="Varghese N."/>
            <person name="Submissions S."/>
        </authorList>
    </citation>
    <scope>NUCLEOTIDE SEQUENCE [LARGE SCALE GENOMIC DNA]</scope>
    <source>
        <strain evidence="3">DSM 44260</strain>
    </source>
</reference>
<evidence type="ECO:0000313" key="3">
    <source>
        <dbReference type="Proteomes" id="UP000199051"/>
    </source>
</evidence>
<protein>
    <submittedName>
        <fullName evidence="2">Uncharacterized protein</fullName>
    </submittedName>
</protein>
<gene>
    <name evidence="2" type="ORF">SAMN04487818_10144</name>
</gene>
<feature type="compositionally biased region" description="Low complexity" evidence="1">
    <location>
        <begin position="77"/>
        <end position="88"/>
    </location>
</feature>
<dbReference type="EMBL" id="FOGI01000001">
    <property type="protein sequence ID" value="SEQ94724.1"/>
    <property type="molecule type" value="Genomic_DNA"/>
</dbReference>
<feature type="region of interest" description="Disordered" evidence="1">
    <location>
        <begin position="1"/>
        <end position="88"/>
    </location>
</feature>
<name>A0A1H9K6H1_9PSEU</name>